<gene>
    <name evidence="2" type="ORF">MEPE_04290</name>
</gene>
<sequence>MTEASTSTKSGLARYLTNQTDFLNPKSPTSPLPALYADLSRQRKTNPAGFRSNIEWWRNMLLDVTFKGVQYEFDPPCPISASASASDVDVDTEKPKSGGGGDEVDRTVFRLDESTKARWTVDGVGRPLGLGTVILELEKDFSLVSLDTFLRSTTPILGPASLRGKEAGGLRDYIPRVGDVSWTWITRPLQWAASSLLSSVIDIDHGEDNDGEYSQDERMFKQKKGDWVWIQLVHLLGTKYLDQHYSESSSNFSALSNLLTLTEFQENLNVVCNQQFGFKPSQRDTNLVLKHLVRDRGGIAIFQGGLLKLASSQDHDAVAKPINQQDLEIFTVKQTLGKLERQIDCLEFQISIQNQRIKTYVSKNRKVQALSYLGFRKSLEQDLQKRMGTRDNLKQVILKIEQAQTDIEIMLAYKSSNEVLKTILSEKEIKVENVEKVMDEIEKGIQDVDDLNDLIRNHGYDLDHDELQFELSELERENKAEEDNKIKLNDQMKNKQRQKQQEDQLKESLQNLSLLNTPPDDSISTEKQANNQKDLLNQLEQSSQHSSKQAIAQ</sequence>
<feature type="region of interest" description="Disordered" evidence="1">
    <location>
        <begin position="82"/>
        <end position="105"/>
    </location>
</feature>
<feature type="compositionally biased region" description="Polar residues" evidence="1">
    <location>
        <begin position="507"/>
        <end position="516"/>
    </location>
</feature>
<accession>A0AAJ4XPJ1</accession>
<feature type="compositionally biased region" description="Polar residues" evidence="1">
    <location>
        <begin position="525"/>
        <end position="553"/>
    </location>
</feature>
<dbReference type="GO" id="GO:0006900">
    <property type="term" value="P:vesicle budding from membrane"/>
    <property type="evidence" value="ECO:0007669"/>
    <property type="project" value="TreeGrafter"/>
</dbReference>
<dbReference type="Proteomes" id="UP001294444">
    <property type="component" value="Unassembled WGS sequence"/>
</dbReference>
<comment type="caution">
    <text evidence="2">The sequence shown here is derived from an EMBL/GenBank/DDBJ whole genome shotgun (WGS) entry which is preliminary data.</text>
</comment>
<evidence type="ECO:0000313" key="2">
    <source>
        <dbReference type="EMBL" id="SNX85581.1"/>
    </source>
</evidence>
<dbReference type="PANTHER" id="PTHR22761">
    <property type="entry name" value="CHARGED MULTIVESICULAR BODY PROTEIN"/>
    <property type="match status" value="1"/>
</dbReference>
<evidence type="ECO:0000256" key="1">
    <source>
        <dbReference type="SAM" id="MobiDB-lite"/>
    </source>
</evidence>
<proteinExistence type="predicted"/>
<dbReference type="AlphaFoldDB" id="A0AAJ4XPJ1"/>
<protein>
    <recommendedName>
        <fullName evidence="4">Snf7-domain-containing protein</fullName>
    </recommendedName>
</protein>
<evidence type="ECO:0000313" key="3">
    <source>
        <dbReference type="Proteomes" id="UP001294444"/>
    </source>
</evidence>
<dbReference type="PANTHER" id="PTHR22761:SF96">
    <property type="entry name" value="BCDNA.GH08385"/>
    <property type="match status" value="1"/>
</dbReference>
<feature type="compositionally biased region" description="Basic and acidic residues" evidence="1">
    <location>
        <begin position="475"/>
        <end position="506"/>
    </location>
</feature>
<organism evidence="2 3">
    <name type="scientific">Melanopsichium pennsylvanicum</name>
    <dbReference type="NCBI Taxonomy" id="63383"/>
    <lineage>
        <taxon>Eukaryota</taxon>
        <taxon>Fungi</taxon>
        <taxon>Dikarya</taxon>
        <taxon>Basidiomycota</taxon>
        <taxon>Ustilaginomycotina</taxon>
        <taxon>Ustilaginomycetes</taxon>
        <taxon>Ustilaginales</taxon>
        <taxon>Ustilaginaceae</taxon>
        <taxon>Melanopsichium</taxon>
    </lineage>
</organism>
<dbReference type="GO" id="GO:0005771">
    <property type="term" value="C:multivesicular body"/>
    <property type="evidence" value="ECO:0007669"/>
    <property type="project" value="TreeGrafter"/>
</dbReference>
<name>A0AAJ4XPJ1_9BASI</name>
<dbReference type="Gene3D" id="6.10.140.1230">
    <property type="match status" value="1"/>
</dbReference>
<dbReference type="EMBL" id="OAPG01000010">
    <property type="protein sequence ID" value="SNX85581.1"/>
    <property type="molecule type" value="Genomic_DNA"/>
</dbReference>
<reference evidence="2" key="1">
    <citation type="submission" date="2023-10" db="EMBL/GenBank/DDBJ databases">
        <authorList>
            <person name="Guldener U."/>
        </authorList>
    </citation>
    <scope>NUCLEOTIDE SEQUENCE</scope>
    <source>
        <strain evidence="2">Mp4</strain>
    </source>
</reference>
<feature type="region of interest" description="Disordered" evidence="1">
    <location>
        <begin position="475"/>
        <end position="553"/>
    </location>
</feature>
<dbReference type="GO" id="GO:0009898">
    <property type="term" value="C:cytoplasmic side of plasma membrane"/>
    <property type="evidence" value="ECO:0007669"/>
    <property type="project" value="TreeGrafter"/>
</dbReference>
<keyword evidence="3" id="KW-1185">Reference proteome</keyword>
<dbReference type="GO" id="GO:0000815">
    <property type="term" value="C:ESCRT III complex"/>
    <property type="evidence" value="ECO:0007669"/>
    <property type="project" value="TreeGrafter"/>
</dbReference>
<dbReference type="InterPro" id="IPR005024">
    <property type="entry name" value="Snf7_fam"/>
</dbReference>
<dbReference type="Pfam" id="PF03357">
    <property type="entry name" value="Snf7"/>
    <property type="match status" value="1"/>
</dbReference>
<evidence type="ECO:0008006" key="4">
    <source>
        <dbReference type="Google" id="ProtNLM"/>
    </source>
</evidence>
<dbReference type="GO" id="GO:0032511">
    <property type="term" value="P:late endosome to vacuole transport via multivesicular body sorting pathway"/>
    <property type="evidence" value="ECO:0007669"/>
    <property type="project" value="TreeGrafter"/>
</dbReference>